<dbReference type="PANTHER" id="PTHR43591">
    <property type="entry name" value="METHYLTRANSFERASE"/>
    <property type="match status" value="1"/>
</dbReference>
<accession>A0ABS1EHX0</accession>
<sequence length="296" mass="31467">MNENASFNSEQFKAITRDGWNKAASGWDRYTPQIHQWLTNATELMLDMAKVEPGFRVLDVAAGAGDQTLSAARRAGETGYVLATDISAEILKLAADNAHKAGLKSVATKVADAEALGLPAADFDAAICRLGLMFCPDPVKALQEMHHALKPGACACVMVFSQPEKNPCVGIVQQTALKYAGLPPPDPYQPGGLFSLGKPGHLDHLFVNAGFGNVSSKIISAPFSLPSASAYLAFIQNSASPVLQILSKLSETERACAWKEMEEKLGAFQTANDWQGPNELVLVAGEATKHISATGN</sequence>
<dbReference type="GO" id="GO:0008168">
    <property type="term" value="F:methyltransferase activity"/>
    <property type="evidence" value="ECO:0007669"/>
    <property type="project" value="UniProtKB-KW"/>
</dbReference>
<dbReference type="GO" id="GO:0032259">
    <property type="term" value="P:methylation"/>
    <property type="evidence" value="ECO:0007669"/>
    <property type="project" value="UniProtKB-KW"/>
</dbReference>
<keyword evidence="1" id="KW-0808">Transferase</keyword>
<comment type="caution">
    <text evidence="1">The sequence shown here is derived from an EMBL/GenBank/DDBJ whole genome shotgun (WGS) entry which is preliminary data.</text>
</comment>
<evidence type="ECO:0000313" key="2">
    <source>
        <dbReference type="Proteomes" id="UP000635316"/>
    </source>
</evidence>
<dbReference type="Gene3D" id="3.40.50.150">
    <property type="entry name" value="Vaccinia Virus protein VP39"/>
    <property type="match status" value="1"/>
</dbReference>
<dbReference type="Proteomes" id="UP000635316">
    <property type="component" value="Unassembled WGS sequence"/>
</dbReference>
<organism evidence="1 2">
    <name type="scientific">Advenella mandrilli</name>
    <dbReference type="NCBI Taxonomy" id="2800330"/>
    <lineage>
        <taxon>Bacteria</taxon>
        <taxon>Pseudomonadati</taxon>
        <taxon>Pseudomonadota</taxon>
        <taxon>Betaproteobacteria</taxon>
        <taxon>Burkholderiales</taxon>
        <taxon>Alcaligenaceae</taxon>
    </lineage>
</organism>
<name>A0ABS1EHX0_9BURK</name>
<dbReference type="EMBL" id="JAENGP010000029">
    <property type="protein sequence ID" value="MBK1782637.1"/>
    <property type="molecule type" value="Genomic_DNA"/>
</dbReference>
<dbReference type="RefSeq" id="WP_200239497.1">
    <property type="nucleotide sequence ID" value="NZ_JAENGP010000029.1"/>
</dbReference>
<dbReference type="InterPro" id="IPR029063">
    <property type="entry name" value="SAM-dependent_MTases_sf"/>
</dbReference>
<dbReference type="Pfam" id="PF01209">
    <property type="entry name" value="Ubie_methyltran"/>
    <property type="match status" value="1"/>
</dbReference>
<protein>
    <submittedName>
        <fullName evidence="1">Class I SAM-dependent methyltransferase</fullName>
    </submittedName>
</protein>
<keyword evidence="1" id="KW-0489">Methyltransferase</keyword>
<dbReference type="SUPFAM" id="SSF53335">
    <property type="entry name" value="S-adenosyl-L-methionine-dependent methyltransferases"/>
    <property type="match status" value="1"/>
</dbReference>
<gene>
    <name evidence="1" type="ORF">JHL22_15600</name>
</gene>
<reference evidence="1 2" key="1">
    <citation type="submission" date="2020-12" db="EMBL/GenBank/DDBJ databases">
        <authorList>
            <person name="Lu T."/>
            <person name="Wang Q."/>
            <person name="Han X."/>
        </authorList>
    </citation>
    <scope>NUCLEOTIDE SEQUENCE [LARGE SCALE GENOMIC DNA]</scope>
    <source>
        <strain evidence="1 2">WQ 585</strain>
    </source>
</reference>
<proteinExistence type="predicted"/>
<keyword evidence="2" id="KW-1185">Reference proteome</keyword>
<evidence type="ECO:0000313" key="1">
    <source>
        <dbReference type="EMBL" id="MBK1782637.1"/>
    </source>
</evidence>
<dbReference type="CDD" id="cd02440">
    <property type="entry name" value="AdoMet_MTases"/>
    <property type="match status" value="1"/>
</dbReference>
<dbReference type="PANTHER" id="PTHR43591:SF24">
    <property type="entry name" value="2-METHOXY-6-POLYPRENYL-1,4-BENZOQUINOL METHYLASE, MITOCHONDRIAL"/>
    <property type="match status" value="1"/>
</dbReference>